<proteinExistence type="predicted"/>
<keyword evidence="3" id="KW-1185">Reference proteome</keyword>
<dbReference type="Proteomes" id="UP001153678">
    <property type="component" value="Unassembled WGS sequence"/>
</dbReference>
<feature type="non-terminal residue" evidence="2">
    <location>
        <position position="581"/>
    </location>
</feature>
<dbReference type="PROSITE" id="PS51450">
    <property type="entry name" value="LRR"/>
    <property type="match status" value="1"/>
</dbReference>
<evidence type="ECO:0000313" key="3">
    <source>
        <dbReference type="Proteomes" id="UP001153678"/>
    </source>
</evidence>
<dbReference type="AlphaFoldDB" id="A0A9W4WPI3"/>
<dbReference type="InterPro" id="IPR001611">
    <property type="entry name" value="Leu-rich_rpt"/>
</dbReference>
<accession>A0A9W4WPI3</accession>
<gene>
    <name evidence="2" type="ORF">FWILDA_LOCUS486</name>
</gene>
<reference evidence="2" key="1">
    <citation type="submission" date="2022-08" db="EMBL/GenBank/DDBJ databases">
        <authorList>
            <person name="Kallberg Y."/>
            <person name="Tangrot J."/>
            <person name="Rosling A."/>
        </authorList>
    </citation>
    <scope>NUCLEOTIDE SEQUENCE</scope>
    <source>
        <strain evidence="2">Wild A</strain>
    </source>
</reference>
<dbReference type="EMBL" id="CAMKVN010000030">
    <property type="protein sequence ID" value="CAI2162294.1"/>
    <property type="molecule type" value="Genomic_DNA"/>
</dbReference>
<feature type="coiled-coil region" evidence="1">
    <location>
        <begin position="211"/>
        <end position="259"/>
    </location>
</feature>
<protein>
    <submittedName>
        <fullName evidence="2">13560_t:CDS:1</fullName>
    </submittedName>
</protein>
<organism evidence="2 3">
    <name type="scientific">Funneliformis geosporum</name>
    <dbReference type="NCBI Taxonomy" id="1117311"/>
    <lineage>
        <taxon>Eukaryota</taxon>
        <taxon>Fungi</taxon>
        <taxon>Fungi incertae sedis</taxon>
        <taxon>Mucoromycota</taxon>
        <taxon>Glomeromycotina</taxon>
        <taxon>Glomeromycetes</taxon>
        <taxon>Glomerales</taxon>
        <taxon>Glomeraceae</taxon>
        <taxon>Funneliformis</taxon>
    </lineage>
</organism>
<evidence type="ECO:0000256" key="1">
    <source>
        <dbReference type="SAM" id="Coils"/>
    </source>
</evidence>
<keyword evidence="1" id="KW-0175">Coiled coil</keyword>
<dbReference type="OrthoDB" id="2415276at2759"/>
<evidence type="ECO:0000313" key="2">
    <source>
        <dbReference type="EMBL" id="CAI2162294.1"/>
    </source>
</evidence>
<comment type="caution">
    <text evidence="2">The sequence shown here is derived from an EMBL/GenBank/DDBJ whole genome shotgun (WGS) entry which is preliminary data.</text>
</comment>
<name>A0A9W4WPI3_9GLOM</name>
<dbReference type="InterPro" id="IPR032675">
    <property type="entry name" value="LRR_dom_sf"/>
</dbReference>
<sequence length="581" mass="67844">MVTLQEYLNQQYPTKQDKEGVKKINFYEIYRKDEQKFFTSILIRSIGKMNKNFNLEGEELDLREFKNLEYLKVGKLLLTKLDVGGLVNLKELFCSMNTLTYLDLNGCANLETLSCGDNYLTSIDFLNQLPNPEKLENLVIYDNNIQPTDIEIFSKFVNLRYLKIGNMEISSSLKYIHRNKFYGSLKSYQNLTKLERICIEATDVNEGLEYLPEINKKYPNLTKQIQELSQKITQTQTELTQTKQNEADKTKKIEKLKEKLNYQLSWKTKLKHIIIGSLLAWGEAIYQNIPFNKPEYNNLTNLFRFPQTEKELKSLAKIKQILFPLPVNNPNLESEIMDLKIRDLTIQIPNKKSELAEAINILKNKLSKSEKYLFEKLLTENYNSAELKESMVVEYAKRRLRKGVARRNKETVKIVKEGTKNIRNQLSNFVDVFEPNELEEINNLIDCLEEDEVEAVLLNIFSQPTISGYFLGCITEKIDDFNKGYSSVLTSDDREILKGAYIKSFGHIDSLNNEKDKAFFNIFSKHKSEKEKRHFIKNTIEKLKDWDLLNQVEKKKIIEVIQGAEFTVENSKNLKEIIIKQ</sequence>
<dbReference type="Gene3D" id="3.80.10.10">
    <property type="entry name" value="Ribonuclease Inhibitor"/>
    <property type="match status" value="1"/>
</dbReference>
<dbReference type="SUPFAM" id="SSF52058">
    <property type="entry name" value="L domain-like"/>
    <property type="match status" value="1"/>
</dbReference>